<evidence type="ECO:0000313" key="2">
    <source>
        <dbReference type="EMBL" id="ACN30711.1"/>
    </source>
</evidence>
<feature type="compositionally biased region" description="Low complexity" evidence="1">
    <location>
        <begin position="126"/>
        <end position="145"/>
    </location>
</feature>
<feature type="compositionally biased region" description="Polar residues" evidence="1">
    <location>
        <begin position="70"/>
        <end position="80"/>
    </location>
</feature>
<organism evidence="2">
    <name type="scientific">Zea mays</name>
    <name type="common">Maize</name>
    <dbReference type="NCBI Taxonomy" id="4577"/>
    <lineage>
        <taxon>Eukaryota</taxon>
        <taxon>Viridiplantae</taxon>
        <taxon>Streptophyta</taxon>
        <taxon>Embryophyta</taxon>
        <taxon>Tracheophyta</taxon>
        <taxon>Spermatophyta</taxon>
        <taxon>Magnoliopsida</taxon>
        <taxon>Liliopsida</taxon>
        <taxon>Poales</taxon>
        <taxon>Poaceae</taxon>
        <taxon>PACMAD clade</taxon>
        <taxon>Panicoideae</taxon>
        <taxon>Andropogonodae</taxon>
        <taxon>Andropogoneae</taxon>
        <taxon>Tripsacinae</taxon>
        <taxon>Zea</taxon>
    </lineage>
</organism>
<proteinExistence type="evidence at transcript level"/>
<name>C0P966_MAIZE</name>
<feature type="compositionally biased region" description="Low complexity" evidence="1">
    <location>
        <begin position="27"/>
        <end position="52"/>
    </location>
</feature>
<evidence type="ECO:0000256" key="1">
    <source>
        <dbReference type="SAM" id="MobiDB-lite"/>
    </source>
</evidence>
<feature type="region of interest" description="Disordered" evidence="1">
    <location>
        <begin position="111"/>
        <end position="200"/>
    </location>
</feature>
<dbReference type="AlphaFoldDB" id="C0P966"/>
<reference evidence="2" key="1">
    <citation type="journal article" date="2009" name="PLoS Genet.">
        <title>Sequencing, mapping, and analysis of 27,455 maize full-length cDNAs.</title>
        <authorList>
            <person name="Soderlund C."/>
            <person name="Descour A."/>
            <person name="Kudrna D."/>
            <person name="Bomhoff M."/>
            <person name="Boyd L."/>
            <person name="Currie J."/>
            <person name="Angelova A."/>
            <person name="Collura K."/>
            <person name="Wissotski M."/>
            <person name="Ashley E."/>
            <person name="Morrow D."/>
            <person name="Fernandes J."/>
            <person name="Walbot V."/>
            <person name="Yu Y."/>
        </authorList>
    </citation>
    <scope>NUCLEOTIDE SEQUENCE</scope>
    <source>
        <strain evidence="2">B73</strain>
    </source>
</reference>
<feature type="compositionally biased region" description="Low complexity" evidence="1">
    <location>
        <begin position="166"/>
        <end position="200"/>
    </location>
</feature>
<feature type="region of interest" description="Disordered" evidence="1">
    <location>
        <begin position="1"/>
        <end position="94"/>
    </location>
</feature>
<dbReference type="EMBL" id="BT064835">
    <property type="protein sequence ID" value="ACN30711.1"/>
    <property type="molecule type" value="mRNA"/>
</dbReference>
<accession>C0P966</accession>
<protein>
    <submittedName>
        <fullName evidence="2">Uncharacterized protein</fullName>
    </submittedName>
</protein>
<feature type="compositionally biased region" description="Polar residues" evidence="1">
    <location>
        <begin position="151"/>
        <end position="164"/>
    </location>
</feature>
<sequence length="234" mass="25090">MLPTRTQHHASLALDPGCRRCPRRHPSGSPVVDSSSPSSGRRGWRRSSGTPPFRMRHPRQEQHGRRRPRCQQQHTASATGQRPEAPASPRGDADADARTSWIWCTCPISPARSASATCPRRPCTGRSSAWRTRASRAATPSPATSLRWPSRPSSSGSLTASCSPWRTPSAAASTATTTSSSGTASTSSGRSSSPSTTASSRLRGMWRPWCGGLRPLPRAAGCCNGVWTKNHSMH</sequence>